<dbReference type="PANTHER" id="PTHR10794:SF63">
    <property type="entry name" value="ALPHA_BETA HYDROLASE 1, ISOFORM A"/>
    <property type="match status" value="1"/>
</dbReference>
<gene>
    <name evidence="2" type="ORF">PGLA2088_LOCUS21181</name>
</gene>
<evidence type="ECO:0000313" key="2">
    <source>
        <dbReference type="EMBL" id="CAE8679108.1"/>
    </source>
</evidence>
<dbReference type="GO" id="GO:0047372">
    <property type="term" value="F:monoacylglycerol lipase activity"/>
    <property type="evidence" value="ECO:0007669"/>
    <property type="project" value="TreeGrafter"/>
</dbReference>
<organism evidence="2 3">
    <name type="scientific">Polarella glacialis</name>
    <name type="common">Dinoflagellate</name>
    <dbReference type="NCBI Taxonomy" id="89957"/>
    <lineage>
        <taxon>Eukaryota</taxon>
        <taxon>Sar</taxon>
        <taxon>Alveolata</taxon>
        <taxon>Dinophyceae</taxon>
        <taxon>Suessiales</taxon>
        <taxon>Suessiaceae</taxon>
        <taxon>Polarella</taxon>
    </lineage>
</organism>
<reference evidence="2" key="1">
    <citation type="submission" date="2021-02" db="EMBL/GenBank/DDBJ databases">
        <authorList>
            <person name="Dougan E. K."/>
            <person name="Rhodes N."/>
            <person name="Thang M."/>
            <person name="Chan C."/>
        </authorList>
    </citation>
    <scope>NUCLEOTIDE SEQUENCE</scope>
</reference>
<dbReference type="GO" id="GO:0034338">
    <property type="term" value="F:short-chain carboxylesterase activity"/>
    <property type="evidence" value="ECO:0007669"/>
    <property type="project" value="TreeGrafter"/>
</dbReference>
<comment type="similarity">
    <text evidence="1">Belongs to the AB hydrolase superfamily. AB hydrolase 4 family.</text>
</comment>
<accession>A0A813JCZ4</accession>
<protein>
    <submittedName>
        <fullName evidence="2">Uncharacterized protein</fullName>
    </submittedName>
</protein>
<dbReference type="SUPFAM" id="SSF53474">
    <property type="entry name" value="alpha/beta-Hydrolases"/>
    <property type="match status" value="1"/>
</dbReference>
<proteinExistence type="inferred from homology"/>
<feature type="non-terminal residue" evidence="2">
    <location>
        <position position="231"/>
    </location>
</feature>
<dbReference type="EMBL" id="CAJNNW010025739">
    <property type="protein sequence ID" value="CAE8679108.1"/>
    <property type="molecule type" value="Genomic_DNA"/>
</dbReference>
<dbReference type="Proteomes" id="UP000626109">
    <property type="component" value="Unassembled WGS sequence"/>
</dbReference>
<evidence type="ECO:0000313" key="3">
    <source>
        <dbReference type="Proteomes" id="UP000626109"/>
    </source>
</evidence>
<comment type="caution">
    <text evidence="2">The sequence shown here is derived from an EMBL/GenBank/DDBJ whole genome shotgun (WGS) entry which is preliminary data.</text>
</comment>
<dbReference type="InterPro" id="IPR050960">
    <property type="entry name" value="AB_hydrolase_4_sf"/>
</dbReference>
<feature type="non-terminal residue" evidence="2">
    <location>
        <position position="1"/>
    </location>
</feature>
<evidence type="ECO:0000256" key="1">
    <source>
        <dbReference type="ARBA" id="ARBA00010884"/>
    </source>
</evidence>
<dbReference type="InterPro" id="IPR029058">
    <property type="entry name" value="AB_hydrolase_fold"/>
</dbReference>
<name>A0A813JCZ4_POLGL</name>
<dbReference type="AlphaFoldDB" id="A0A813JCZ4"/>
<dbReference type="Gene3D" id="3.40.50.1820">
    <property type="entry name" value="alpha/beta hydrolase"/>
    <property type="match status" value="1"/>
</dbReference>
<dbReference type="PANTHER" id="PTHR10794">
    <property type="entry name" value="ABHYDROLASE DOMAIN-CONTAINING PROTEIN"/>
    <property type="match status" value="1"/>
</dbReference>
<sequence>VFLLFLGMVYGVPGGVPFLEVKTPAGFFCDLGGTFGARNARIREALQGFMAGFKPCPFSRGGETCTVLPFFCNANRGSNLAYHRVWIKSPDGESFAADWTFPPSGFDPDRPVVLLLTGLAPRKHWTQAGGFVADAAWHLTAISGMTVVVVVSRGTQDTQVQEHMFHGARTEDLRQVVLLAHETLEAACGKPPSVFAAGFSMGAIILANYCGVFGQDSKLSGAVNFSGLYDP</sequence>